<dbReference type="AlphaFoldDB" id="A0A414ZKE6"/>
<dbReference type="EMBL" id="QRKN01000008">
    <property type="protein sequence ID" value="RHI20903.1"/>
    <property type="molecule type" value="Genomic_DNA"/>
</dbReference>
<gene>
    <name evidence="1" type="ORF">DW172_10685</name>
</gene>
<organism evidence="1 2">
    <name type="scientific">Agathobacter rectalis</name>
    <dbReference type="NCBI Taxonomy" id="39491"/>
    <lineage>
        <taxon>Bacteria</taxon>
        <taxon>Bacillati</taxon>
        <taxon>Bacillota</taxon>
        <taxon>Clostridia</taxon>
        <taxon>Lachnospirales</taxon>
        <taxon>Lachnospiraceae</taxon>
        <taxon>Agathobacter</taxon>
    </lineage>
</organism>
<dbReference type="RefSeq" id="WP_118257802.1">
    <property type="nucleotide sequence ID" value="NZ_QRKN01000008.1"/>
</dbReference>
<evidence type="ECO:0000313" key="2">
    <source>
        <dbReference type="Proteomes" id="UP000285865"/>
    </source>
</evidence>
<sequence>MNYDKMFSIVEDLPFDTEEDIYLSKRERIYLLRPSVLSKKYSSYDPKTNIQVWLEEDGKRPFKPNHLRILIDLKLRVREHPELRYELLEAFDRIFYGEDPLVAIKPLQHYAFNQHIGSLEVTAILAQLFIIEQEYGFNGDSNYNPPSLYIQGWIRYFIDSDYEIDILCRRICGNSTPPVKYTCRDDKNHKKYIDGSKPLWYL</sequence>
<name>A0A414ZKE6_9FIRM</name>
<dbReference type="Proteomes" id="UP000285865">
    <property type="component" value="Unassembled WGS sequence"/>
</dbReference>
<evidence type="ECO:0000313" key="1">
    <source>
        <dbReference type="EMBL" id="RHI20903.1"/>
    </source>
</evidence>
<reference evidence="1 2" key="1">
    <citation type="submission" date="2018-08" db="EMBL/GenBank/DDBJ databases">
        <title>A genome reference for cultivated species of the human gut microbiota.</title>
        <authorList>
            <person name="Zou Y."/>
            <person name="Xue W."/>
            <person name="Luo G."/>
        </authorList>
    </citation>
    <scope>NUCLEOTIDE SEQUENCE [LARGE SCALE GENOMIC DNA]</scope>
    <source>
        <strain evidence="1 2">AM16-11</strain>
    </source>
</reference>
<protein>
    <submittedName>
        <fullName evidence="1">Uncharacterized protein</fullName>
    </submittedName>
</protein>
<comment type="caution">
    <text evidence="1">The sequence shown here is derived from an EMBL/GenBank/DDBJ whole genome shotgun (WGS) entry which is preliminary data.</text>
</comment>
<accession>A0A414ZKE6</accession>
<proteinExistence type="predicted"/>